<dbReference type="AlphaFoldDB" id="A0A0G1HYW9"/>
<dbReference type="STRING" id="1618387.UW44_C0004G0030"/>
<organism evidence="1 2">
    <name type="scientific">Candidatus Collierbacteria bacterium GW2011_GWB2_44_22</name>
    <dbReference type="NCBI Taxonomy" id="1618387"/>
    <lineage>
        <taxon>Bacteria</taxon>
        <taxon>Candidatus Collieribacteriota</taxon>
    </lineage>
</organism>
<gene>
    <name evidence="1" type="ORF">UW44_C0004G0030</name>
</gene>
<evidence type="ECO:0000313" key="2">
    <source>
        <dbReference type="Proteomes" id="UP000034006"/>
    </source>
</evidence>
<accession>A0A0G1HYW9</accession>
<dbReference type="Proteomes" id="UP000034006">
    <property type="component" value="Unassembled WGS sequence"/>
</dbReference>
<name>A0A0G1HYW9_9BACT</name>
<sequence>MHHCGGAVRADVGVYPPLAEQAGLANREAILPSGEPIIRSFVENRSELRYNTSPQRSFAQIPGISPVRPPTHGAMRRAFKLLTFKKKKNRQRKTGNKTRFVLLYSFGKYMVK</sequence>
<comment type="caution">
    <text evidence="1">The sequence shown here is derived from an EMBL/GenBank/DDBJ whole genome shotgun (WGS) entry which is preliminary data.</text>
</comment>
<proteinExistence type="predicted"/>
<reference evidence="1 2" key="1">
    <citation type="journal article" date="2015" name="Nature">
        <title>rRNA introns, odd ribosomes, and small enigmatic genomes across a large radiation of phyla.</title>
        <authorList>
            <person name="Brown C.T."/>
            <person name="Hug L.A."/>
            <person name="Thomas B.C."/>
            <person name="Sharon I."/>
            <person name="Castelle C.J."/>
            <person name="Singh A."/>
            <person name="Wilkins M.J."/>
            <person name="Williams K.H."/>
            <person name="Banfield J.F."/>
        </authorList>
    </citation>
    <scope>NUCLEOTIDE SEQUENCE [LARGE SCALE GENOMIC DNA]</scope>
</reference>
<evidence type="ECO:0000313" key="1">
    <source>
        <dbReference type="EMBL" id="KKT52125.1"/>
    </source>
</evidence>
<dbReference type="EMBL" id="LCIH01000004">
    <property type="protein sequence ID" value="KKT52125.1"/>
    <property type="molecule type" value="Genomic_DNA"/>
</dbReference>
<protein>
    <submittedName>
        <fullName evidence="1">Uncharacterized protein</fullName>
    </submittedName>
</protein>